<reference evidence="2" key="1">
    <citation type="submission" date="2016-06" db="EMBL/GenBank/DDBJ databases">
        <title>First high quality genome sequence of Plasmodium coatneyi using continuous long reads from single molecule, real-time sequencing.</title>
        <authorList>
            <person name="Chien J.-T."/>
            <person name="Pakala S.B."/>
            <person name="Geraldo J.A."/>
            <person name="Lapp S.A."/>
            <person name="Barnwell J.W."/>
            <person name="Kissinger J.C."/>
            <person name="Galinski M.R."/>
            <person name="Humphrey J.C."/>
        </authorList>
    </citation>
    <scope>NUCLEOTIDE SEQUENCE [LARGE SCALE GENOMIC DNA]</scope>
    <source>
        <strain evidence="2">Hackeri</strain>
    </source>
</reference>
<name>A0A1B1DXT2_9APIC</name>
<dbReference type="EMBL" id="CP016245">
    <property type="protein sequence ID" value="ANQ07439.1"/>
    <property type="molecule type" value="Genomic_DNA"/>
</dbReference>
<sequence>CSPVCSSNAHSQAKRRTPQYTYEAFKMEKEIFPTSYEKRRNMYNNILSSSTSFDAFDVMDADAKERCSPRCLKQTGGSTSTCRDGDECTYPPPVKEEEAPSLLRYTSRYRSLCLYSTSQAMHGTRFTRENTKSSIQKKRRTLAKCRTLKMDRRYENYYTLIHRKKHNSSVYFKRKKKNAVRGGTLTGELNRRDITFFAGHPLKDVSKFENVSASIDAYHPTGGSAHMIFHPEEEHLEEVLPSEDTLDKPNRDKYLTYISHSIKRQERKVSCFEKNADRMLDLVELVLYNRMKEAFFLKERICDGERYKELCPDVFFFENDDDLIETMDRKCRFLPKVPAKENLTTYVGPSPSLIFGEHYSTYKYFFKLVKVHVKLYSWPDPYDAANTVQNKSLKNVNCSDLLCSYKRGMLYPCGTDIRRATKVDNAGNTKKKEKTLFPFLQFTPTREDKTEMQQTEYISVNRIPQDLIHLLKYRNVTLR</sequence>
<dbReference type="Proteomes" id="UP000092716">
    <property type="component" value="Chromosome 7"/>
</dbReference>
<evidence type="ECO:0000313" key="2">
    <source>
        <dbReference type="Proteomes" id="UP000092716"/>
    </source>
</evidence>
<organism evidence="1 2">
    <name type="scientific">Plasmodium coatneyi</name>
    <dbReference type="NCBI Taxonomy" id="208452"/>
    <lineage>
        <taxon>Eukaryota</taxon>
        <taxon>Sar</taxon>
        <taxon>Alveolata</taxon>
        <taxon>Apicomplexa</taxon>
        <taxon>Aconoidasida</taxon>
        <taxon>Haemosporida</taxon>
        <taxon>Plasmodiidae</taxon>
        <taxon>Plasmodium</taxon>
    </lineage>
</organism>
<accession>A0A1B1DXT2</accession>
<dbReference type="VEuPathDB" id="PlasmoDB:PCOAH_00015580"/>
<proteinExistence type="predicted"/>
<dbReference type="RefSeq" id="XP_019914134.1">
    <property type="nucleotide sequence ID" value="XM_020058367.1"/>
</dbReference>
<dbReference type="GeneID" id="30908284"/>
<protein>
    <submittedName>
        <fullName evidence="1">Uncharacterized protein</fullName>
    </submittedName>
</protein>
<keyword evidence="2" id="KW-1185">Reference proteome</keyword>
<evidence type="ECO:0000313" key="1">
    <source>
        <dbReference type="EMBL" id="ANQ07439.1"/>
    </source>
</evidence>
<dbReference type="AlphaFoldDB" id="A0A1B1DXT2"/>
<feature type="non-terminal residue" evidence="1">
    <location>
        <position position="1"/>
    </location>
</feature>
<dbReference type="OrthoDB" id="386946at2759"/>
<gene>
    <name evidence="1" type="ORF">PCOAH_00015580</name>
</gene>
<dbReference type="KEGG" id="pcot:PCOAH_00015580"/>